<keyword evidence="2" id="KW-0812">Transmembrane</keyword>
<protein>
    <submittedName>
        <fullName evidence="3">Uncharacterized protein</fullName>
    </submittedName>
</protein>
<feature type="region of interest" description="Disordered" evidence="1">
    <location>
        <begin position="392"/>
        <end position="417"/>
    </location>
</feature>
<dbReference type="Proteomes" id="UP000663823">
    <property type="component" value="Unassembled WGS sequence"/>
</dbReference>
<comment type="caution">
    <text evidence="3">The sequence shown here is derived from an EMBL/GenBank/DDBJ whole genome shotgun (WGS) entry which is preliminary data.</text>
</comment>
<gene>
    <name evidence="3" type="ORF">OTI717_LOCUS12494</name>
</gene>
<keyword evidence="2" id="KW-0472">Membrane</keyword>
<accession>A0A818UFJ6</accession>
<proteinExistence type="predicted"/>
<dbReference type="EMBL" id="CAJOAX010001262">
    <property type="protein sequence ID" value="CAF3700433.1"/>
    <property type="molecule type" value="Genomic_DNA"/>
</dbReference>
<evidence type="ECO:0000313" key="4">
    <source>
        <dbReference type="Proteomes" id="UP000663823"/>
    </source>
</evidence>
<evidence type="ECO:0000313" key="3">
    <source>
        <dbReference type="EMBL" id="CAF3700433.1"/>
    </source>
</evidence>
<evidence type="ECO:0000256" key="1">
    <source>
        <dbReference type="SAM" id="MobiDB-lite"/>
    </source>
</evidence>
<reference evidence="3" key="1">
    <citation type="submission" date="2021-02" db="EMBL/GenBank/DDBJ databases">
        <authorList>
            <person name="Nowell W R."/>
        </authorList>
    </citation>
    <scope>NUCLEOTIDE SEQUENCE</scope>
</reference>
<sequence>MRADGHYNTAPISAMVPVKLLRQGFSYTWLIPTADTDGDTVKCRWASATATVPTNVVADECAGILTYTASTVGFWAVSLMMEDYEFTWQTSPLSSTPLQFIVEVYILNSPCIVGPSYTGARPAGACVGVDINQIVVEQAIFTVGCSGATLTDVITTSPPGMTRGTITQSTSNPLEYTMSMTWTPPASAWGSNLVCYTPIDSLGQQGNTQCVTYLVAVTAPELIYTSYVNGSMSPIGTVMSTQNVWRVECTKAVNRPSTAAYIRFYQSSTATQVYALDASTDTTHVFYSNFTLIFFTNYAWTPGQSYYILFDNGVVTGTEFCGPQSKPILDPTFWPFNIFNSVAFSNLTGMTTSSTTTIIPNITTPAISTTTANPAITTTGITVPSSTTPYTGIGTSSTVRTTTTTSTSTTSITSTTSTTTTTTMPAVQILLPSDIVKKCEQPVIIGTLLSTTVVGAICLVIYGVFMARIAASM</sequence>
<dbReference type="AlphaFoldDB" id="A0A818UFJ6"/>
<evidence type="ECO:0000256" key="2">
    <source>
        <dbReference type="SAM" id="Phobius"/>
    </source>
</evidence>
<organism evidence="3 4">
    <name type="scientific">Rotaria sordida</name>
    <dbReference type="NCBI Taxonomy" id="392033"/>
    <lineage>
        <taxon>Eukaryota</taxon>
        <taxon>Metazoa</taxon>
        <taxon>Spiralia</taxon>
        <taxon>Gnathifera</taxon>
        <taxon>Rotifera</taxon>
        <taxon>Eurotatoria</taxon>
        <taxon>Bdelloidea</taxon>
        <taxon>Philodinida</taxon>
        <taxon>Philodinidae</taxon>
        <taxon>Rotaria</taxon>
    </lineage>
</organism>
<feature type="transmembrane region" description="Helical" evidence="2">
    <location>
        <begin position="443"/>
        <end position="465"/>
    </location>
</feature>
<name>A0A818UFJ6_9BILA</name>
<keyword evidence="2" id="KW-1133">Transmembrane helix</keyword>